<organism evidence="3 4">
    <name type="scientific">Gryllus longicercus</name>
    <dbReference type="NCBI Taxonomy" id="2509291"/>
    <lineage>
        <taxon>Eukaryota</taxon>
        <taxon>Metazoa</taxon>
        <taxon>Ecdysozoa</taxon>
        <taxon>Arthropoda</taxon>
        <taxon>Hexapoda</taxon>
        <taxon>Insecta</taxon>
        <taxon>Pterygota</taxon>
        <taxon>Neoptera</taxon>
        <taxon>Polyneoptera</taxon>
        <taxon>Orthoptera</taxon>
        <taxon>Ensifera</taxon>
        <taxon>Gryllidea</taxon>
        <taxon>Grylloidea</taxon>
        <taxon>Gryllidae</taxon>
        <taxon>Gryllinae</taxon>
        <taxon>Gryllus</taxon>
    </lineage>
</organism>
<protein>
    <recommendedName>
        <fullName evidence="2">WH2 domain-containing protein</fullName>
    </recommendedName>
</protein>
<feature type="compositionally biased region" description="Polar residues" evidence="1">
    <location>
        <begin position="232"/>
        <end position="248"/>
    </location>
</feature>
<feature type="compositionally biased region" description="Low complexity" evidence="1">
    <location>
        <begin position="451"/>
        <end position="463"/>
    </location>
</feature>
<evidence type="ECO:0000313" key="4">
    <source>
        <dbReference type="Proteomes" id="UP001378592"/>
    </source>
</evidence>
<comment type="caution">
    <text evidence="3">The sequence shown here is derived from an EMBL/GenBank/DDBJ whole genome shotgun (WGS) entry which is preliminary data.</text>
</comment>
<feature type="compositionally biased region" description="Gly residues" evidence="1">
    <location>
        <begin position="86"/>
        <end position="96"/>
    </location>
</feature>
<dbReference type="PROSITE" id="PS51082">
    <property type="entry name" value="WH2"/>
    <property type="match status" value="1"/>
</dbReference>
<dbReference type="InterPro" id="IPR003124">
    <property type="entry name" value="WH2_dom"/>
</dbReference>
<reference evidence="3 4" key="1">
    <citation type="submission" date="2024-03" db="EMBL/GenBank/DDBJ databases">
        <title>The genome assembly and annotation of the cricket Gryllus longicercus Weissman &amp; Gray.</title>
        <authorList>
            <person name="Szrajer S."/>
            <person name="Gray D."/>
            <person name="Ylla G."/>
        </authorList>
    </citation>
    <scope>NUCLEOTIDE SEQUENCE [LARGE SCALE GENOMIC DNA]</scope>
    <source>
        <strain evidence="3">DAG 2021-001</strain>
        <tissue evidence="3">Whole body minus gut</tissue>
    </source>
</reference>
<dbReference type="EMBL" id="JAZDUA010000471">
    <property type="protein sequence ID" value="KAK7792123.1"/>
    <property type="molecule type" value="Genomic_DNA"/>
</dbReference>
<feature type="compositionally biased region" description="Pro residues" evidence="1">
    <location>
        <begin position="150"/>
        <end position="159"/>
    </location>
</feature>
<feature type="compositionally biased region" description="Pro residues" evidence="1">
    <location>
        <begin position="314"/>
        <end position="325"/>
    </location>
</feature>
<feature type="compositionally biased region" description="Polar residues" evidence="1">
    <location>
        <begin position="402"/>
        <end position="418"/>
    </location>
</feature>
<feature type="region of interest" description="Disordered" evidence="1">
    <location>
        <begin position="447"/>
        <end position="483"/>
    </location>
</feature>
<dbReference type="AlphaFoldDB" id="A0AAN9VIS6"/>
<dbReference type="GO" id="GO:0003779">
    <property type="term" value="F:actin binding"/>
    <property type="evidence" value="ECO:0007669"/>
    <property type="project" value="InterPro"/>
</dbReference>
<feature type="compositionally biased region" description="Pro residues" evidence="1">
    <location>
        <begin position="1"/>
        <end position="15"/>
    </location>
</feature>
<evidence type="ECO:0000259" key="2">
    <source>
        <dbReference type="PROSITE" id="PS51082"/>
    </source>
</evidence>
<gene>
    <name evidence="3" type="ORF">R5R35_009653</name>
</gene>
<name>A0AAN9VIS6_9ORTH</name>
<proteinExistence type="predicted"/>
<accession>A0AAN9VIS6</accession>
<evidence type="ECO:0000256" key="1">
    <source>
        <dbReference type="SAM" id="MobiDB-lite"/>
    </source>
</evidence>
<feature type="compositionally biased region" description="Pro residues" evidence="1">
    <location>
        <begin position="214"/>
        <end position="230"/>
    </location>
</feature>
<keyword evidence="4" id="KW-1185">Reference proteome</keyword>
<feature type="compositionally biased region" description="Pro residues" evidence="1">
    <location>
        <begin position="252"/>
        <end position="262"/>
    </location>
</feature>
<dbReference type="Proteomes" id="UP001378592">
    <property type="component" value="Unassembled WGS sequence"/>
</dbReference>
<evidence type="ECO:0000313" key="3">
    <source>
        <dbReference type="EMBL" id="KAK7792123.1"/>
    </source>
</evidence>
<dbReference type="Pfam" id="PF02205">
    <property type="entry name" value="WH2"/>
    <property type="match status" value="1"/>
</dbReference>
<feature type="compositionally biased region" description="Pro residues" evidence="1">
    <location>
        <begin position="334"/>
        <end position="367"/>
    </location>
</feature>
<feature type="compositionally biased region" description="Polar residues" evidence="1">
    <location>
        <begin position="160"/>
        <end position="188"/>
    </location>
</feature>
<feature type="domain" description="WH2" evidence="2">
    <location>
        <begin position="26"/>
        <end position="43"/>
    </location>
</feature>
<sequence>MPAPPPPPPPGPPLPSAGHQGGGDDGRSMLLESIRKGKALKKTTTVDRSAPPNAGKVCGSEARVPSNSSSGSVRGGSGHVHSKLGSSGGGSNGLMGGLMLDGIPKLRPTGRTLGDGTAGSIRSPHPPQPTPQRNDGASRRPFGGEVRNRGPPPQPPPANQKPTISTSASDSVLTGGSRSDGLNVSGSHSHLVGSASPPTLPSKPVINHGKPNVAPKPPGVAPNRPSPPPKKQTMNGSGRTPVTRTQSMRVPKSPPVAPPIGPVFPAGKELGKGPMAFHQSQDSLHCRTNPPPPPRTNTLPSNLNHHGGQKAFAPLPPSAPPPPAPVNRFMRPPGTRPPPPPIRVGGPMNPPPGPPPPPPPVAPPPPPPHHHRNSPAPPPPPAALQTRLAPASPSCAPPLPPTRNSSMRNGPAQTTSSDFDGRFGDLFHCVEEFPTPQQYRQVKKVYNSKNARQPTSQQAKQQAPQPPMVQLSGRMWSGDVSSC</sequence>
<feature type="region of interest" description="Disordered" evidence="1">
    <location>
        <begin position="1"/>
        <end position="423"/>
    </location>
</feature>